<evidence type="ECO:0000313" key="2">
    <source>
        <dbReference type="Proteomes" id="UP000011082"/>
    </source>
</evidence>
<gene>
    <name evidence="1" type="ORF">VICG_00359</name>
</gene>
<organism evidence="1 2">
    <name type="scientific">Vittaforma corneae (strain ATCC 50505)</name>
    <name type="common">Microsporidian parasite</name>
    <name type="synonym">Nosema corneum</name>
    <dbReference type="NCBI Taxonomy" id="993615"/>
    <lineage>
        <taxon>Eukaryota</taxon>
        <taxon>Fungi</taxon>
        <taxon>Fungi incertae sedis</taxon>
        <taxon>Microsporidia</taxon>
        <taxon>Nosematidae</taxon>
        <taxon>Vittaforma</taxon>
    </lineage>
</organism>
<accession>L2GQM2</accession>
<evidence type="ECO:0000313" key="1">
    <source>
        <dbReference type="EMBL" id="ELA42607.1"/>
    </source>
</evidence>
<dbReference type="OrthoDB" id="5581181at2759"/>
<dbReference type="STRING" id="993615.L2GQM2"/>
<dbReference type="EMBL" id="JH370131">
    <property type="protein sequence ID" value="ELA42607.1"/>
    <property type="molecule type" value="Genomic_DNA"/>
</dbReference>
<dbReference type="InParanoid" id="L2GQM2"/>
<dbReference type="VEuPathDB" id="MicrosporidiaDB:VICG_00359"/>
<dbReference type="AlphaFoldDB" id="L2GQM2"/>
<dbReference type="GeneID" id="19881077"/>
<sequence>MEIGRRMLSESEFSNLWGVLYQEFYNLSVTNTCDATLVYNTIYIICTSGSSFENKLYWKIGDFLLNRCKIHRDQIIESKDYIGEYIIRFEEYQKLVESIHSLGTFLNDCVKEKKLNEFGYLLWERMVIQSFNDTFFIDVFQYPGDIMKILNSFEKITPDTNQKLLYYREKYEKVALQQIRSKYKTIGFSSLLEFCDVTKIIVSRETEYMKRYMLSCSYDRVKQVLEECLLSVKYYELLVNLKNFFHINNLENYNSFINNFLNTEENSQNSVLSNNLKYNRDDYRSLNQIEDDSRSDFTVSFEPGHKPISDRADDSENISGAFVCDNQNILSVSDGYEHLNDEKIDITKIYIENIFRTNKTFVQLQGIINKKRENTFEIAKYKSYNPVFINIMESLGILDAGFALIKKAYALYIESMLKSNMNVLESSVKQVHLMLETLDIFCNADCQYILYSLFRQYLQRTKPCFMKRLCEFTQQMVVGDKEDLISNLKPFEPDENTKIFCTSMELISDRSEFMNMYQNALKERIISGESNLRKEYSILNSMEISQDDRLYKMLEEIEECRSKFKLLNSIYWNIEPENSSLILPVDLLRELKAEVPNLTILNSNGKLPLSFSSQNHQCIDSVEMKYRLKGEDSQEKTVQIAHQYSRIVLSINGILIRMNIYQYIVIDRLYKGPENIANIAKMTGISDQILKTVIHSLMEHSILKFARGFYYLSCEDIQECDISCIGNQEERMILDVCVDSYIQALGVKVLKKVKRIDVGKLIKEIKGLSRLEVNEEFVTDSLKKLVDKGMAETKNNTIEYVF</sequence>
<dbReference type="SUPFAM" id="SSF75632">
    <property type="entry name" value="Cullin homology domain"/>
    <property type="match status" value="1"/>
</dbReference>
<name>L2GQM2_VITCO</name>
<keyword evidence="2" id="KW-1185">Reference proteome</keyword>
<reference evidence="2" key="1">
    <citation type="submission" date="2011-05" db="EMBL/GenBank/DDBJ databases">
        <title>The genome sequence of Vittaforma corneae strain ATCC 50505.</title>
        <authorList>
            <consortium name="The Broad Institute Genome Sequencing Platform"/>
            <person name="Cuomo C."/>
            <person name="Didier E."/>
            <person name="Bowers L."/>
            <person name="Young S.K."/>
            <person name="Zeng Q."/>
            <person name="Gargeya S."/>
            <person name="Fitzgerald M."/>
            <person name="Haas B."/>
            <person name="Abouelleil A."/>
            <person name="Alvarado L."/>
            <person name="Arachchi H.M."/>
            <person name="Berlin A."/>
            <person name="Chapman S.B."/>
            <person name="Gearin G."/>
            <person name="Goldberg J."/>
            <person name="Griggs A."/>
            <person name="Gujja S."/>
            <person name="Hansen M."/>
            <person name="Heiman D."/>
            <person name="Howarth C."/>
            <person name="Larimer J."/>
            <person name="Lui A."/>
            <person name="MacDonald P.J.P."/>
            <person name="McCowen C."/>
            <person name="Montmayeur A."/>
            <person name="Murphy C."/>
            <person name="Neiman D."/>
            <person name="Pearson M."/>
            <person name="Priest M."/>
            <person name="Roberts A."/>
            <person name="Saif S."/>
            <person name="Shea T."/>
            <person name="Sisk P."/>
            <person name="Stolte C."/>
            <person name="Sykes S."/>
            <person name="Wortman J."/>
            <person name="Nusbaum C."/>
            <person name="Birren B."/>
        </authorList>
    </citation>
    <scope>NUCLEOTIDE SEQUENCE [LARGE SCALE GENOMIC DNA]</scope>
    <source>
        <strain evidence="2">ATCC 50505</strain>
    </source>
</reference>
<dbReference type="InterPro" id="IPR036317">
    <property type="entry name" value="Cullin_homology_sf"/>
</dbReference>
<dbReference type="HOGENOM" id="CLU_374286_0_0_1"/>
<dbReference type="Proteomes" id="UP000011082">
    <property type="component" value="Unassembled WGS sequence"/>
</dbReference>
<dbReference type="InterPro" id="IPR016159">
    <property type="entry name" value="Cullin_repeat-like_dom_sf"/>
</dbReference>
<dbReference type="SUPFAM" id="SSF74788">
    <property type="entry name" value="Cullin repeat-like"/>
    <property type="match status" value="1"/>
</dbReference>
<proteinExistence type="predicted"/>
<evidence type="ECO:0008006" key="3">
    <source>
        <dbReference type="Google" id="ProtNLM"/>
    </source>
</evidence>
<protein>
    <recommendedName>
        <fullName evidence="3">Cullin family profile domain-containing protein</fullName>
    </recommendedName>
</protein>
<dbReference type="RefSeq" id="XP_007603812.1">
    <property type="nucleotide sequence ID" value="XM_007603750.1"/>
</dbReference>
<dbReference type="OMA" id="IWERCIL"/>